<dbReference type="SUPFAM" id="SSF51556">
    <property type="entry name" value="Metallo-dependent hydrolases"/>
    <property type="match status" value="1"/>
</dbReference>
<dbReference type="CDD" id="cd00443">
    <property type="entry name" value="ADA_AMPD"/>
    <property type="match status" value="1"/>
</dbReference>
<dbReference type="InterPro" id="IPR021840">
    <property type="entry name" value="DUF3433"/>
</dbReference>
<evidence type="ECO:0000313" key="18">
    <source>
        <dbReference type="Proteomes" id="UP000044602"/>
    </source>
</evidence>
<feature type="transmembrane region" description="Helical" evidence="15">
    <location>
        <begin position="224"/>
        <end position="247"/>
    </location>
</feature>
<dbReference type="PANTHER" id="PTHR23514">
    <property type="entry name" value="BYPASS OF STOP CODON PROTEIN 6"/>
    <property type="match status" value="1"/>
</dbReference>
<dbReference type="Proteomes" id="UP000044602">
    <property type="component" value="Unassembled WGS sequence"/>
</dbReference>
<comment type="similarity">
    <text evidence="3">Belongs to the major facilitator superfamily.</text>
</comment>
<keyword evidence="5" id="KW-0813">Transport</keyword>
<gene>
    <name evidence="17" type="ORF">BN1708_002790</name>
</gene>
<dbReference type="SUPFAM" id="SSF103473">
    <property type="entry name" value="MFS general substrate transporter"/>
    <property type="match status" value="1"/>
</dbReference>
<feature type="transmembrane region" description="Helical" evidence="15">
    <location>
        <begin position="280"/>
        <end position="303"/>
    </location>
</feature>
<evidence type="ECO:0000256" key="14">
    <source>
        <dbReference type="SAM" id="MobiDB-lite"/>
    </source>
</evidence>
<comment type="similarity">
    <text evidence="4">Belongs to the Tom22 family.</text>
</comment>
<feature type="region of interest" description="Disordered" evidence="14">
    <location>
        <begin position="32"/>
        <end position="55"/>
    </location>
</feature>
<evidence type="ECO:0000256" key="12">
    <source>
        <dbReference type="ARBA" id="ARBA00023136"/>
    </source>
</evidence>
<feature type="region of interest" description="Disordered" evidence="14">
    <location>
        <begin position="1223"/>
        <end position="1247"/>
    </location>
</feature>
<accession>A0A0G4L0M6</accession>
<organism evidence="17 18">
    <name type="scientific">Verticillium longisporum</name>
    <name type="common">Verticillium dahliae var. longisporum</name>
    <dbReference type="NCBI Taxonomy" id="100787"/>
    <lineage>
        <taxon>Eukaryota</taxon>
        <taxon>Fungi</taxon>
        <taxon>Dikarya</taxon>
        <taxon>Ascomycota</taxon>
        <taxon>Pezizomycotina</taxon>
        <taxon>Sordariomycetes</taxon>
        <taxon>Hypocreomycetidae</taxon>
        <taxon>Glomerellales</taxon>
        <taxon>Plectosphaerellaceae</taxon>
        <taxon>Verticillium</taxon>
    </lineage>
</organism>
<evidence type="ECO:0000256" key="5">
    <source>
        <dbReference type="ARBA" id="ARBA00022448"/>
    </source>
</evidence>
<dbReference type="InterPro" id="IPR032466">
    <property type="entry name" value="Metal_Hydrolase"/>
</dbReference>
<dbReference type="FunFam" id="1.20.1250.20:FF:000286">
    <property type="entry name" value="MFS efflux transporter"/>
    <property type="match status" value="1"/>
</dbReference>
<evidence type="ECO:0000259" key="16">
    <source>
        <dbReference type="PROSITE" id="PS50850"/>
    </source>
</evidence>
<reference evidence="18" key="1">
    <citation type="submission" date="2015-05" db="EMBL/GenBank/DDBJ databases">
        <authorList>
            <person name="Fogelqvist Johan"/>
        </authorList>
    </citation>
    <scope>NUCLEOTIDE SEQUENCE [LARGE SCALE GENOMIC DNA]</scope>
</reference>
<dbReference type="STRING" id="100787.A0A0G4L0M6"/>
<dbReference type="PROSITE" id="PS50850">
    <property type="entry name" value="MFS"/>
    <property type="match status" value="1"/>
</dbReference>
<dbReference type="Pfam" id="PF04281">
    <property type="entry name" value="Tom22"/>
    <property type="match status" value="1"/>
</dbReference>
<evidence type="ECO:0000256" key="6">
    <source>
        <dbReference type="ARBA" id="ARBA00022692"/>
    </source>
</evidence>
<feature type="transmembrane region" description="Helical" evidence="15">
    <location>
        <begin position="1306"/>
        <end position="1325"/>
    </location>
</feature>
<dbReference type="Pfam" id="PF11915">
    <property type="entry name" value="DUF3433"/>
    <property type="match status" value="1"/>
</dbReference>
<evidence type="ECO:0000256" key="7">
    <source>
        <dbReference type="ARBA" id="ARBA00022787"/>
    </source>
</evidence>
<keyword evidence="10" id="KW-0811">Translocation</keyword>
<feature type="transmembrane region" description="Helical" evidence="15">
    <location>
        <begin position="371"/>
        <end position="394"/>
    </location>
</feature>
<feature type="transmembrane region" description="Helical" evidence="15">
    <location>
        <begin position="160"/>
        <end position="185"/>
    </location>
</feature>
<feature type="non-terminal residue" evidence="17">
    <location>
        <position position="1955"/>
    </location>
</feature>
<dbReference type="InterPro" id="IPR051788">
    <property type="entry name" value="MFS_Transporter"/>
</dbReference>
<feature type="transmembrane region" description="Helical" evidence="15">
    <location>
        <begin position="71"/>
        <end position="94"/>
    </location>
</feature>
<dbReference type="Pfam" id="PF07690">
    <property type="entry name" value="MFS_1"/>
    <property type="match status" value="1"/>
</dbReference>
<evidence type="ECO:0000256" key="3">
    <source>
        <dbReference type="ARBA" id="ARBA00008335"/>
    </source>
</evidence>
<keyword evidence="6 15" id="KW-0812">Transmembrane</keyword>
<dbReference type="EMBL" id="CVQH01006668">
    <property type="protein sequence ID" value="CRK15583.1"/>
    <property type="molecule type" value="Genomic_DNA"/>
</dbReference>
<dbReference type="CDD" id="cd22884">
    <property type="entry name" value="TOM22"/>
    <property type="match status" value="1"/>
</dbReference>
<feature type="compositionally biased region" description="Basic and acidic residues" evidence="14">
    <location>
        <begin position="32"/>
        <end position="44"/>
    </location>
</feature>
<evidence type="ECO:0000256" key="15">
    <source>
        <dbReference type="SAM" id="Phobius"/>
    </source>
</evidence>
<dbReference type="InterPro" id="IPR005683">
    <property type="entry name" value="Tom22"/>
</dbReference>
<keyword evidence="11" id="KW-0496">Mitochondrion</keyword>
<evidence type="ECO:0000256" key="1">
    <source>
        <dbReference type="ARBA" id="ARBA00004127"/>
    </source>
</evidence>
<dbReference type="GO" id="GO:0005741">
    <property type="term" value="C:mitochondrial outer membrane"/>
    <property type="evidence" value="ECO:0007669"/>
    <property type="project" value="UniProtKB-SubCell"/>
</dbReference>
<protein>
    <recommendedName>
        <fullName evidence="16">Major facilitator superfamily (MFS) profile domain-containing protein</fullName>
    </recommendedName>
</protein>
<proteinExistence type="inferred from homology"/>
<keyword evidence="8" id="KW-0653">Protein transport</keyword>
<feature type="region of interest" description="Disordered" evidence="14">
    <location>
        <begin position="1126"/>
        <end position="1150"/>
    </location>
</feature>
<feature type="transmembrane region" description="Helical" evidence="15">
    <location>
        <begin position="138"/>
        <end position="154"/>
    </location>
</feature>
<feature type="transmembrane region" description="Helical" evidence="15">
    <location>
        <begin position="406"/>
        <end position="429"/>
    </location>
</feature>
<dbReference type="InterPro" id="IPR020846">
    <property type="entry name" value="MFS_dom"/>
</dbReference>
<dbReference type="GO" id="GO:0006886">
    <property type="term" value="P:intracellular protein transport"/>
    <property type="evidence" value="ECO:0007669"/>
    <property type="project" value="InterPro"/>
</dbReference>
<keyword evidence="12 15" id="KW-0472">Membrane</keyword>
<feature type="transmembrane region" description="Helical" evidence="15">
    <location>
        <begin position="1725"/>
        <end position="1749"/>
    </location>
</feature>
<dbReference type="GO" id="GO:0022857">
    <property type="term" value="F:transmembrane transporter activity"/>
    <property type="evidence" value="ECO:0007669"/>
    <property type="project" value="InterPro"/>
</dbReference>
<dbReference type="Gene3D" id="3.20.20.140">
    <property type="entry name" value="Metal-dependent hydrolases"/>
    <property type="match status" value="1"/>
</dbReference>
<keyword evidence="9 15" id="KW-1133">Transmembrane helix</keyword>
<keyword evidence="18" id="KW-1185">Reference proteome</keyword>
<dbReference type="InterPro" id="IPR036259">
    <property type="entry name" value="MFS_trans_sf"/>
</dbReference>
<keyword evidence="7" id="KW-1000">Mitochondrion outer membrane</keyword>
<evidence type="ECO:0000256" key="8">
    <source>
        <dbReference type="ARBA" id="ARBA00022927"/>
    </source>
</evidence>
<feature type="compositionally biased region" description="Polar residues" evidence="14">
    <location>
        <begin position="1229"/>
        <end position="1247"/>
    </location>
</feature>
<feature type="transmembrane region" description="Helical" evidence="15">
    <location>
        <begin position="1264"/>
        <end position="1286"/>
    </location>
</feature>
<comment type="subcellular location">
    <subcellularLocation>
        <location evidence="1">Endomembrane system</location>
        <topology evidence="1">Multi-pass membrane protein</topology>
    </subcellularLocation>
    <subcellularLocation>
        <location evidence="2">Mitochondrion outer membrane</location>
        <topology evidence="2">Single-pass membrane protein</topology>
    </subcellularLocation>
</comment>
<dbReference type="Gene3D" id="1.20.1250.20">
    <property type="entry name" value="MFS general substrate transporter like domains"/>
    <property type="match status" value="2"/>
</dbReference>
<evidence type="ECO:0000256" key="11">
    <source>
        <dbReference type="ARBA" id="ARBA00023128"/>
    </source>
</evidence>
<evidence type="ECO:0000256" key="4">
    <source>
        <dbReference type="ARBA" id="ARBA00009874"/>
    </source>
</evidence>
<dbReference type="InterPro" id="IPR001365">
    <property type="entry name" value="A_deaminase_dom"/>
</dbReference>
<name>A0A0G4L0M6_VERLO</name>
<evidence type="ECO:0000313" key="17">
    <source>
        <dbReference type="EMBL" id="CRK15583.1"/>
    </source>
</evidence>
<feature type="transmembrane region" description="Helical" evidence="15">
    <location>
        <begin position="1617"/>
        <end position="1637"/>
    </location>
</feature>
<feature type="domain" description="Major facilitator superfamily (MFS) profile" evidence="16">
    <location>
        <begin position="73"/>
        <end position="460"/>
    </location>
</feature>
<dbReference type="Pfam" id="PF00962">
    <property type="entry name" value="A_deaminase"/>
    <property type="match status" value="1"/>
</dbReference>
<dbReference type="GO" id="GO:0019239">
    <property type="term" value="F:deaminase activity"/>
    <property type="evidence" value="ECO:0007669"/>
    <property type="project" value="InterPro"/>
</dbReference>
<evidence type="ECO:0000256" key="9">
    <source>
        <dbReference type="ARBA" id="ARBA00022989"/>
    </source>
</evidence>
<dbReference type="InterPro" id="IPR011701">
    <property type="entry name" value="MFS"/>
</dbReference>
<dbReference type="GO" id="GO:0012505">
    <property type="term" value="C:endomembrane system"/>
    <property type="evidence" value="ECO:0007669"/>
    <property type="project" value="UniProtKB-SubCell"/>
</dbReference>
<dbReference type="FunFam" id="1.20.1250.20:FF:000308">
    <property type="entry name" value="MFS efflux transporter"/>
    <property type="match status" value="1"/>
</dbReference>
<dbReference type="PANTHER" id="PTHR23514:SF3">
    <property type="entry name" value="BYPASS OF STOP CODON PROTEIN 6"/>
    <property type="match status" value="1"/>
</dbReference>
<feature type="transmembrane region" description="Helical" evidence="15">
    <location>
        <begin position="435"/>
        <end position="454"/>
    </location>
</feature>
<sequence length="1955" mass="213210">MTTTSSTVELESVDYQRALPLKDVGGLASEGRRLGSHEGPRDADMGVSDSLPAPTTSTPVVESWKYPRSNLFRVAATFWSFLVCGANDAAYGALIPYLESYYKLDYIIVSLLFLSPFVGYVLSAVFNNWLHIKFGQRGIAVLCGTCHLVAYIIVSQHPPYPVLVVVYALAGFGNGIGDAAWNAFIGNLANANETLGFLHALYGVGGTISPLIATTMITEGGLEWYHFYYVMIGMSVIELAVCTAAFWKNTAASYHETTQTDNDDNTGLRAALFSRPYARVTWLCAAFLLAYVGVEVSLGGWIVQFMIRVRNADRFPAGMTSVGFWLGLTVGRVVLGFVTPRLGVKVAVAVYLPATMALELVFWLVPQFYVSAVAVALQGFFLGPLFPAVIVAATKLLPRHLHVSTIGFAAAFEGSGAAVLPFAVGAIAQAKGVQVLQPIVLAMLVVLLGLWFSMMDPQPESIIFDAACLLAWKNKFRHHDTTIYTRLFGLHPYPRLNKTEVASDLLLQIHRNTPYTVKMVQLVEVEDEHFQGNPNVIQDDDADFTDTASLSFNEARRPLPQLDDVTSDASAITPIILLITNRLSLLPDSEISADSDFDPSEETLAERLAALKDIIPPTTRGWIGSQVNTGASIVQNTWYYGSRTLWLVCATALMIGVPLATCWAEDQQIEGMEREYRMREMGGELLTAGEGQEGSTADMLGESLGAGKAEARPAEPAEVPKSLVPRTHGASSKHHLVPQYSAFTHAKFPSLNRRLRLKEEPDPAMDFKALPKIELHAHLTGSVSRQTLHDIWATKHAAGTTTLDDPSIVMPAGKHDYNLQTFFPLFSSYIYGLLPDAASLTRATRSVLDDFAADGVRYLELRTTPRRTTEMTKEVYVRTVVAAIQAWEADQTTSPTTGSSALRMHTRLILSIDRRDALPEAHEVLRIADLLRRESDMIVGIDLCGDPAKRTPSDPRGSVAIFTDVFREAKAMGFGVTVHFAEAEVSGTEEELGVLLGWQPDRLGHVICLSPAVKEAVKRRGREGGIGLELCLSCNVQAKMVEGGFGAHHFGEWWGAEGCHVSLGTDDVGVFGSPLSNEYRLAAEHFNLSNAQVCELALQPIPSIFGGEAIQAQLREAMWKPEDHSMRRDSVLSGGGVPGPPGRIRRKPVGSNQYEAVQADDETILAASIQDVSGWLMSGGSGRHLEEQPSLRAAPPTGHANEVPRYALSPRLVRNTVKRSVTHHIQSDAKASQRPSISHGSYSSMDTGDTRQPLMWNSIWLRRIVLLGFSLGCCCMTLTTALLYHFSLENNGLSTQKQANHPGWKYGPTALLSTILCWLLILLTVRVLKHPFPTATDSSQTVFSTGLLVLEPTVIVREGVAIPIQSTFDAQGYEIPQLGPAAAQLYYAINFQGLPYPMGTSADMVVPKIGLPDSPAQANYSVVTEGPSINGMFWTIDVATPECNISSAIVAAGPDSNHYVRENATQNFQGVMQDYTCNNGVEYSRLHDMTTNYTEEQVVNASMPHRVLLTMADLRFTPMNLVFLRPQDAVHREPGSIAATAAVLASSPGLEKLLLGLGSSSQASICNRLSRFNFRSSYYSGPEPAFVVESLDNGLASIEENKRGHGDTWWRPLAGKAWFLVLAITLPLAMIAALETLQRSSDKRDGLLDIDESDSLLFATYVPAAVAICLAGMYSSFGSMAATFAPYSILKQRNATPERSITLRLVGKLAPHALLDALKTRHFSVAIILAANFVGGFLTIVISGLYSAISVNDTRPVMLQQTDVFDLPAGNISLEDNQAAAITSLIEYIGLPSPQWTYEDLVFDTMHPITSPSKQDLSHEQPLSAMLQAVRPDLDCFTIPSNDRHIQVYNYTNGLTVMPESDDIASLDGFSRALLSGRGAQPIEMLAGEANVDNLRKAVTRLYKTYMAQAISANMRRDAELLPAYEGRLTSSARRRLQQNNGPKIALQAMLGLMV</sequence>
<feature type="transmembrane region" description="Helical" evidence="15">
    <location>
        <begin position="197"/>
        <end position="218"/>
    </location>
</feature>
<feature type="transmembrane region" description="Helical" evidence="15">
    <location>
        <begin position="1657"/>
        <end position="1690"/>
    </location>
</feature>
<feature type="transmembrane region" description="Helical" evidence="15">
    <location>
        <begin position="315"/>
        <end position="335"/>
    </location>
</feature>
<evidence type="ECO:0000256" key="13">
    <source>
        <dbReference type="ARBA" id="ARBA00023170"/>
    </source>
</evidence>
<feature type="transmembrane region" description="Helical" evidence="15">
    <location>
        <begin position="106"/>
        <end position="126"/>
    </location>
</feature>
<keyword evidence="13" id="KW-0675">Receptor</keyword>
<evidence type="ECO:0000256" key="2">
    <source>
        <dbReference type="ARBA" id="ARBA00004572"/>
    </source>
</evidence>
<evidence type="ECO:0000256" key="10">
    <source>
        <dbReference type="ARBA" id="ARBA00023010"/>
    </source>
</evidence>